<proteinExistence type="predicted"/>
<gene>
    <name evidence="2" type="ORF">GCM10010911_12000</name>
</gene>
<keyword evidence="1" id="KW-0472">Membrane</keyword>
<feature type="transmembrane region" description="Helical" evidence="1">
    <location>
        <begin position="90"/>
        <end position="109"/>
    </location>
</feature>
<keyword evidence="3" id="KW-1185">Reference proteome</keyword>
<sequence length="145" mass="15648">MINKKQLSLYDLFIRGAAMGLAAGIGLGLLLKAMEAATGMLVYTLLLNVDFIAFLPAEMPEALEFALHLAVSVPLGILYLWLVQRLGIRLWPGLALGLLTACLWVPLTLASNKVPAIDEGLALLLWTGAHLVYGCLLALFAGKRY</sequence>
<evidence type="ECO:0000313" key="2">
    <source>
        <dbReference type="EMBL" id="GGD55897.1"/>
    </source>
</evidence>
<protein>
    <submittedName>
        <fullName evidence="2">Uncharacterized protein</fullName>
    </submittedName>
</protein>
<keyword evidence="1" id="KW-1133">Transmembrane helix</keyword>
<evidence type="ECO:0000313" key="3">
    <source>
        <dbReference type="Proteomes" id="UP000612456"/>
    </source>
</evidence>
<keyword evidence="1" id="KW-0812">Transmembrane</keyword>
<dbReference type="AlphaFoldDB" id="A0A917DNH3"/>
<reference evidence="2" key="1">
    <citation type="journal article" date="2014" name="Int. J. Syst. Evol. Microbiol.">
        <title>Complete genome sequence of Corynebacterium casei LMG S-19264T (=DSM 44701T), isolated from a smear-ripened cheese.</title>
        <authorList>
            <consortium name="US DOE Joint Genome Institute (JGI-PGF)"/>
            <person name="Walter F."/>
            <person name="Albersmeier A."/>
            <person name="Kalinowski J."/>
            <person name="Ruckert C."/>
        </authorList>
    </citation>
    <scope>NUCLEOTIDE SEQUENCE</scope>
    <source>
        <strain evidence="2">CGMCC 1.15178</strain>
    </source>
</reference>
<dbReference type="Proteomes" id="UP000612456">
    <property type="component" value="Unassembled WGS sequence"/>
</dbReference>
<dbReference type="EMBL" id="BMHP01000001">
    <property type="protein sequence ID" value="GGD55897.1"/>
    <property type="molecule type" value="Genomic_DNA"/>
</dbReference>
<name>A0A917DNH3_9BACL</name>
<feature type="transmembrane region" description="Helical" evidence="1">
    <location>
        <begin position="65"/>
        <end position="83"/>
    </location>
</feature>
<reference evidence="2" key="2">
    <citation type="submission" date="2020-09" db="EMBL/GenBank/DDBJ databases">
        <authorList>
            <person name="Sun Q."/>
            <person name="Zhou Y."/>
        </authorList>
    </citation>
    <scope>NUCLEOTIDE SEQUENCE</scope>
    <source>
        <strain evidence="2">CGMCC 1.15178</strain>
    </source>
</reference>
<feature type="transmembrane region" description="Helical" evidence="1">
    <location>
        <begin position="121"/>
        <end position="141"/>
    </location>
</feature>
<accession>A0A917DNH3</accession>
<evidence type="ECO:0000256" key="1">
    <source>
        <dbReference type="SAM" id="Phobius"/>
    </source>
</evidence>
<organism evidence="2 3">
    <name type="scientific">Paenibacillus nasutitermitis</name>
    <dbReference type="NCBI Taxonomy" id="1652958"/>
    <lineage>
        <taxon>Bacteria</taxon>
        <taxon>Bacillati</taxon>
        <taxon>Bacillota</taxon>
        <taxon>Bacilli</taxon>
        <taxon>Bacillales</taxon>
        <taxon>Paenibacillaceae</taxon>
        <taxon>Paenibacillus</taxon>
    </lineage>
</organism>
<dbReference type="RefSeq" id="WP_188990034.1">
    <property type="nucleotide sequence ID" value="NZ_BMHP01000001.1"/>
</dbReference>
<feature type="transmembrane region" description="Helical" evidence="1">
    <location>
        <begin position="12"/>
        <end position="31"/>
    </location>
</feature>
<comment type="caution">
    <text evidence="2">The sequence shown here is derived from an EMBL/GenBank/DDBJ whole genome shotgun (WGS) entry which is preliminary data.</text>
</comment>